<keyword evidence="13" id="KW-1185">Reference proteome</keyword>
<evidence type="ECO:0000256" key="7">
    <source>
        <dbReference type="RuleBase" id="RU362125"/>
    </source>
</evidence>
<dbReference type="GO" id="GO:0016491">
    <property type="term" value="F:oxidoreductase activity"/>
    <property type="evidence" value="ECO:0007669"/>
    <property type="project" value="UniProtKB-KW"/>
</dbReference>
<dbReference type="Gene3D" id="1.20.140.10">
    <property type="entry name" value="Butyryl-CoA Dehydrogenase, subunit A, domain 3"/>
    <property type="match status" value="1"/>
</dbReference>
<feature type="domain" description="Acyl-CoA dehydrogenase/oxidase N-terminal" evidence="11">
    <location>
        <begin position="34"/>
        <end position="143"/>
    </location>
</feature>
<evidence type="ECO:0000256" key="3">
    <source>
        <dbReference type="ARBA" id="ARBA00011738"/>
    </source>
</evidence>
<feature type="domain" description="Acyl-CoA oxidase/dehydrogenase middle" evidence="10">
    <location>
        <begin position="148"/>
        <end position="244"/>
    </location>
</feature>
<keyword evidence="6 7" id="KW-0560">Oxidoreductase</keyword>
<sequence length="419" mass="45669">MDTPLDIPLVAPPDTPSRPTDLHDPFALPDHLLVLRDRVREFVRGEVIPAEPALLAGGDTARTALDDLRAKARANGLWGLSHPVEIGGRGLPLADYVHLGEAEGESEFGPAVLGSEHLLDALMLHRHATPAVRDRYLPGILDGRTTPCYGMSEPGRSGSDPSLMTTRATKTDGGWEIQGSKWFSRAAGADFMTVMCRTEPLGVPNSQAFTMFLVPTDAPGFSCVRELSVLGTDGRHREVRLDRVAVPDENMIGGRGAGFAAAGERLDLGRTLRAVQWLGQSRRAFGLMCRRLHRRTAFQEPLASKQLMQQHVFDSYTEIQAARSQVLRAAAAVQAGRRAYVEVAAAKVLASRTLCRVLDRAVQVYGAEGLIDDTPLSRMYRTARATRVYDGPDELHVHTVAKRLLKAYAGAPDVEPDVF</sequence>
<dbReference type="InterPro" id="IPR046373">
    <property type="entry name" value="Acyl-CoA_Oxase/DH_mid-dom_sf"/>
</dbReference>
<evidence type="ECO:0000259" key="11">
    <source>
        <dbReference type="Pfam" id="PF02771"/>
    </source>
</evidence>
<dbReference type="Pfam" id="PF00441">
    <property type="entry name" value="Acyl-CoA_dh_1"/>
    <property type="match status" value="1"/>
</dbReference>
<dbReference type="InterPro" id="IPR006091">
    <property type="entry name" value="Acyl-CoA_Oxase/DH_mid-dom"/>
</dbReference>
<evidence type="ECO:0000256" key="1">
    <source>
        <dbReference type="ARBA" id="ARBA00001974"/>
    </source>
</evidence>
<dbReference type="PANTHER" id="PTHR48083:SF13">
    <property type="entry name" value="ACYL-COA DEHYDROGENASE FAMILY MEMBER 11"/>
    <property type="match status" value="1"/>
</dbReference>
<name>A0ABW8CME5_STRBI</name>
<evidence type="ECO:0000259" key="9">
    <source>
        <dbReference type="Pfam" id="PF00441"/>
    </source>
</evidence>
<evidence type="ECO:0000256" key="4">
    <source>
        <dbReference type="ARBA" id="ARBA00022630"/>
    </source>
</evidence>
<evidence type="ECO:0000256" key="8">
    <source>
        <dbReference type="SAM" id="MobiDB-lite"/>
    </source>
</evidence>
<dbReference type="InterPro" id="IPR013786">
    <property type="entry name" value="AcylCoA_DH/ox_N"/>
</dbReference>
<evidence type="ECO:0000313" key="12">
    <source>
        <dbReference type="EMBL" id="MFI9118342.1"/>
    </source>
</evidence>
<feature type="region of interest" description="Disordered" evidence="8">
    <location>
        <begin position="1"/>
        <end position="20"/>
    </location>
</feature>
<dbReference type="InterPro" id="IPR037069">
    <property type="entry name" value="AcylCoA_DH/ox_N_sf"/>
</dbReference>
<dbReference type="Pfam" id="PF02771">
    <property type="entry name" value="Acyl-CoA_dh_N"/>
    <property type="match status" value="1"/>
</dbReference>
<gene>
    <name evidence="12" type="ORF">ACIGW0_02860</name>
</gene>
<evidence type="ECO:0000256" key="2">
    <source>
        <dbReference type="ARBA" id="ARBA00009347"/>
    </source>
</evidence>
<dbReference type="Gene3D" id="2.40.110.10">
    <property type="entry name" value="Butyryl-CoA Dehydrogenase, subunit A, domain 2"/>
    <property type="match status" value="1"/>
</dbReference>
<dbReference type="SUPFAM" id="SSF47203">
    <property type="entry name" value="Acyl-CoA dehydrogenase C-terminal domain-like"/>
    <property type="match status" value="1"/>
</dbReference>
<keyword evidence="4 7" id="KW-0285">Flavoprotein</keyword>
<dbReference type="InterPro" id="IPR009075">
    <property type="entry name" value="AcylCo_DH/oxidase_C"/>
</dbReference>
<dbReference type="SUPFAM" id="SSF56645">
    <property type="entry name" value="Acyl-CoA dehydrogenase NM domain-like"/>
    <property type="match status" value="1"/>
</dbReference>
<evidence type="ECO:0000259" key="10">
    <source>
        <dbReference type="Pfam" id="PF02770"/>
    </source>
</evidence>
<protein>
    <submittedName>
        <fullName evidence="12">Acyl-CoA dehydrogenase family protein</fullName>
        <ecNumber evidence="12">1.-.-.-</ecNumber>
    </submittedName>
</protein>
<proteinExistence type="inferred from homology"/>
<dbReference type="InterPro" id="IPR050741">
    <property type="entry name" value="Acyl-CoA_dehydrogenase"/>
</dbReference>
<keyword evidence="5 7" id="KW-0274">FAD</keyword>
<dbReference type="EMBL" id="JBITYT010000001">
    <property type="protein sequence ID" value="MFI9118342.1"/>
    <property type="molecule type" value="Genomic_DNA"/>
</dbReference>
<comment type="cofactor">
    <cofactor evidence="1 7">
        <name>FAD</name>
        <dbReference type="ChEBI" id="CHEBI:57692"/>
    </cofactor>
</comment>
<evidence type="ECO:0000256" key="6">
    <source>
        <dbReference type="ARBA" id="ARBA00023002"/>
    </source>
</evidence>
<dbReference type="RefSeq" id="WP_399610142.1">
    <property type="nucleotide sequence ID" value="NZ_JBITYT010000001.1"/>
</dbReference>
<evidence type="ECO:0000313" key="13">
    <source>
        <dbReference type="Proteomes" id="UP001614391"/>
    </source>
</evidence>
<reference evidence="12 13" key="1">
    <citation type="submission" date="2024-10" db="EMBL/GenBank/DDBJ databases">
        <title>The Natural Products Discovery Center: Release of the First 8490 Sequenced Strains for Exploring Actinobacteria Biosynthetic Diversity.</title>
        <authorList>
            <person name="Kalkreuter E."/>
            <person name="Kautsar S.A."/>
            <person name="Yang D."/>
            <person name="Bader C.D."/>
            <person name="Teijaro C.N."/>
            <person name="Fluegel L."/>
            <person name="Davis C.M."/>
            <person name="Simpson J.R."/>
            <person name="Lauterbach L."/>
            <person name="Steele A.D."/>
            <person name="Gui C."/>
            <person name="Meng S."/>
            <person name="Li G."/>
            <person name="Viehrig K."/>
            <person name="Ye F."/>
            <person name="Su P."/>
            <person name="Kiefer A.F."/>
            <person name="Nichols A."/>
            <person name="Cepeda A.J."/>
            <person name="Yan W."/>
            <person name="Fan B."/>
            <person name="Jiang Y."/>
            <person name="Adhikari A."/>
            <person name="Zheng C.-J."/>
            <person name="Schuster L."/>
            <person name="Cowan T.M."/>
            <person name="Smanski M.J."/>
            <person name="Chevrette M.G."/>
            <person name="De Carvalho L.P.S."/>
            <person name="Shen B."/>
        </authorList>
    </citation>
    <scope>NUCLEOTIDE SEQUENCE [LARGE SCALE GENOMIC DNA]</scope>
    <source>
        <strain evidence="12 13">NPDC053346</strain>
    </source>
</reference>
<organism evidence="12 13">
    <name type="scientific">Streptomyces bikiniensis</name>
    <dbReference type="NCBI Taxonomy" id="1896"/>
    <lineage>
        <taxon>Bacteria</taxon>
        <taxon>Bacillati</taxon>
        <taxon>Actinomycetota</taxon>
        <taxon>Actinomycetes</taxon>
        <taxon>Kitasatosporales</taxon>
        <taxon>Streptomycetaceae</taxon>
        <taxon>Streptomyces</taxon>
    </lineage>
</organism>
<dbReference type="Proteomes" id="UP001614391">
    <property type="component" value="Unassembled WGS sequence"/>
</dbReference>
<dbReference type="InterPro" id="IPR036250">
    <property type="entry name" value="AcylCo_DH-like_C"/>
</dbReference>
<dbReference type="Gene3D" id="1.10.540.10">
    <property type="entry name" value="Acyl-CoA dehydrogenase/oxidase, N-terminal domain"/>
    <property type="match status" value="1"/>
</dbReference>
<accession>A0ABW8CME5</accession>
<comment type="subunit">
    <text evidence="3">Homodimer.</text>
</comment>
<comment type="caution">
    <text evidence="12">The sequence shown here is derived from an EMBL/GenBank/DDBJ whole genome shotgun (WGS) entry which is preliminary data.</text>
</comment>
<dbReference type="Pfam" id="PF02770">
    <property type="entry name" value="Acyl-CoA_dh_M"/>
    <property type="match status" value="1"/>
</dbReference>
<dbReference type="PANTHER" id="PTHR48083">
    <property type="entry name" value="MEDIUM-CHAIN SPECIFIC ACYL-COA DEHYDROGENASE, MITOCHONDRIAL-RELATED"/>
    <property type="match status" value="1"/>
</dbReference>
<evidence type="ECO:0000256" key="5">
    <source>
        <dbReference type="ARBA" id="ARBA00022827"/>
    </source>
</evidence>
<dbReference type="EC" id="1.-.-.-" evidence="12"/>
<comment type="similarity">
    <text evidence="2 7">Belongs to the acyl-CoA dehydrogenase family.</text>
</comment>
<feature type="domain" description="Acyl-CoA dehydrogenase/oxidase C-terminal" evidence="9">
    <location>
        <begin position="256"/>
        <end position="405"/>
    </location>
</feature>
<dbReference type="InterPro" id="IPR009100">
    <property type="entry name" value="AcylCoA_DH/oxidase_NM_dom_sf"/>
</dbReference>